<accession>A0ABS0X7D9</accession>
<sequence length="163" mass="18068">MRTIEHVVSRHHPAFDVPALHLGLGRDDKVYLVIAGRADGQAVRLEPDGSKQRFGRVGYAALAITVNADGVIATAETHFPHRIDFWDPEFNSLGSIDDFTANDTDGYYAPSAVEAAESGWFYAIDRPTRRAQQRRRRAVRPDRPRPHRSRPAGPAAAPVDLMS</sequence>
<name>A0ABS0X7D9_9ACTN</name>
<keyword evidence="3" id="KW-1185">Reference proteome</keyword>
<proteinExistence type="predicted"/>
<feature type="region of interest" description="Disordered" evidence="1">
    <location>
        <begin position="128"/>
        <end position="163"/>
    </location>
</feature>
<comment type="caution">
    <text evidence="2">The sequence shown here is derived from an EMBL/GenBank/DDBJ whole genome shotgun (WGS) entry which is preliminary data.</text>
</comment>
<dbReference type="Proteomes" id="UP000634780">
    <property type="component" value="Unassembled WGS sequence"/>
</dbReference>
<evidence type="ECO:0000313" key="2">
    <source>
        <dbReference type="EMBL" id="MBJ3809132.1"/>
    </source>
</evidence>
<evidence type="ECO:0000256" key="1">
    <source>
        <dbReference type="SAM" id="MobiDB-lite"/>
    </source>
</evidence>
<gene>
    <name evidence="2" type="ORF">JGB26_18735</name>
</gene>
<dbReference type="RefSeq" id="WP_190117367.1">
    <property type="nucleotide sequence ID" value="NZ_BMVR01000007.1"/>
</dbReference>
<reference evidence="2 3" key="1">
    <citation type="submission" date="2020-12" db="EMBL/GenBank/DDBJ databases">
        <title>Streptomyces typhae sp. nov., a novel endophytic actinomycete isolated from the root of cattail pollen (Typha angustifolia L.).</title>
        <authorList>
            <person name="Peng C."/>
            <person name="Liu C."/>
        </authorList>
    </citation>
    <scope>NUCLEOTIDE SEQUENCE [LARGE SCALE GENOMIC DNA]</scope>
    <source>
        <strain evidence="2 3">JCM 4753</strain>
    </source>
</reference>
<protein>
    <submittedName>
        <fullName evidence="2">Uncharacterized protein</fullName>
    </submittedName>
</protein>
<evidence type="ECO:0000313" key="3">
    <source>
        <dbReference type="Proteomes" id="UP000634780"/>
    </source>
</evidence>
<organism evidence="2 3">
    <name type="scientific">Streptomyces flavofungini</name>
    <dbReference type="NCBI Taxonomy" id="68200"/>
    <lineage>
        <taxon>Bacteria</taxon>
        <taxon>Bacillati</taxon>
        <taxon>Actinomycetota</taxon>
        <taxon>Actinomycetes</taxon>
        <taxon>Kitasatosporales</taxon>
        <taxon>Streptomycetaceae</taxon>
        <taxon>Streptomyces</taxon>
    </lineage>
</organism>
<feature type="compositionally biased region" description="Basic residues" evidence="1">
    <location>
        <begin position="129"/>
        <end position="138"/>
    </location>
</feature>
<dbReference type="EMBL" id="JAEKOZ010000010">
    <property type="protein sequence ID" value="MBJ3809132.1"/>
    <property type="molecule type" value="Genomic_DNA"/>
</dbReference>